<dbReference type="InterPro" id="IPR011747">
    <property type="entry name" value="CHP02241"/>
</dbReference>
<dbReference type="RefSeq" id="WP_201365171.1">
    <property type="nucleotide sequence ID" value="NZ_BNJJ01000018.1"/>
</dbReference>
<dbReference type="InterPro" id="IPR010667">
    <property type="entry name" value="Phage_T4_Gp19"/>
</dbReference>
<gene>
    <name evidence="1" type="ORF">KSZ_56360</name>
</gene>
<protein>
    <recommendedName>
        <fullName evidence="3">Phage tail protein</fullName>
    </recommendedName>
</protein>
<reference evidence="1 2" key="1">
    <citation type="journal article" date="2021" name="Int. J. Syst. Evol. Microbiol.">
        <title>Reticulibacter mediterranei gen. nov., sp. nov., within the new family Reticulibacteraceae fam. nov., and Ktedonospora formicarum gen. nov., sp. nov., Ktedonobacter robiniae sp. nov., Dictyobacter formicarum sp. nov. and Dictyobacter arantiisoli sp. nov., belonging to the class Ktedonobacteria.</title>
        <authorList>
            <person name="Yabe S."/>
            <person name="Zheng Y."/>
            <person name="Wang C.M."/>
            <person name="Sakai Y."/>
            <person name="Abe K."/>
            <person name="Yokota A."/>
            <person name="Donadio S."/>
            <person name="Cavaletti L."/>
            <person name="Monciardini P."/>
        </authorList>
    </citation>
    <scope>NUCLEOTIDE SEQUENCE [LARGE SCALE GENOMIC DNA]</scope>
    <source>
        <strain evidence="1 2">SOSP1-9</strain>
    </source>
</reference>
<dbReference type="NCBIfam" id="TIGR02241">
    <property type="entry name" value="conserved hypothetical phage tail region protein"/>
    <property type="match status" value="1"/>
</dbReference>
<dbReference type="PANTHER" id="PTHR38009">
    <property type="entry name" value="CONSERVED HYPOTHETICAL PHAGE TAIL PROTEIN"/>
    <property type="match status" value="1"/>
</dbReference>
<proteinExistence type="predicted"/>
<evidence type="ECO:0008006" key="3">
    <source>
        <dbReference type="Google" id="ProtNLM"/>
    </source>
</evidence>
<name>A0ABQ3VPA0_9CHLR</name>
<organism evidence="1 2">
    <name type="scientific">Dictyobacter formicarum</name>
    <dbReference type="NCBI Taxonomy" id="2778368"/>
    <lineage>
        <taxon>Bacteria</taxon>
        <taxon>Bacillati</taxon>
        <taxon>Chloroflexota</taxon>
        <taxon>Ktedonobacteria</taxon>
        <taxon>Ktedonobacterales</taxon>
        <taxon>Dictyobacteraceae</taxon>
        <taxon>Dictyobacter</taxon>
    </lineage>
</organism>
<evidence type="ECO:0000313" key="2">
    <source>
        <dbReference type="Proteomes" id="UP000635565"/>
    </source>
</evidence>
<dbReference type="Pfam" id="PF06841">
    <property type="entry name" value="Phage_T4_gp19"/>
    <property type="match status" value="1"/>
</dbReference>
<dbReference type="Proteomes" id="UP000635565">
    <property type="component" value="Unassembled WGS sequence"/>
</dbReference>
<keyword evidence="2" id="KW-1185">Reference proteome</keyword>
<comment type="caution">
    <text evidence="1">The sequence shown here is derived from an EMBL/GenBank/DDBJ whole genome shotgun (WGS) entry which is preliminary data.</text>
</comment>
<dbReference type="PANTHER" id="PTHR38009:SF1">
    <property type="entry name" value="CONSERVED HYPOTHETICAL PHAGE TAIL PROTEIN"/>
    <property type="match status" value="1"/>
</dbReference>
<dbReference type="EMBL" id="BNJJ01000018">
    <property type="protein sequence ID" value="GHO87630.1"/>
    <property type="molecule type" value="Genomic_DNA"/>
</dbReference>
<evidence type="ECO:0000313" key="1">
    <source>
        <dbReference type="EMBL" id="GHO87630.1"/>
    </source>
</evidence>
<accession>A0ABQ3VPA0</accession>
<sequence length="151" mass="16700">MSVERANPYGSFNFLVDLGNGDSTSVRAGFQEVTGLTIDVTTSEYRNGNEAVNRVRKIDSIYKVGDITLRRGLIGALDLFQWLDQVRTGSQAARRNVTIQLRDEAGLNTVMTWRLINARPIKYTGPSFNAKTGTDVAIEELVLSCEDLAIE</sequence>